<comment type="caution">
    <text evidence="2">The sequence shown here is derived from an EMBL/GenBank/DDBJ whole genome shotgun (WGS) entry which is preliminary data.</text>
</comment>
<protein>
    <submittedName>
        <fullName evidence="2">Uncharacterized protein</fullName>
    </submittedName>
</protein>
<keyword evidence="3" id="KW-1185">Reference proteome</keyword>
<evidence type="ECO:0000313" key="2">
    <source>
        <dbReference type="EMBL" id="MBB5690404.1"/>
    </source>
</evidence>
<feature type="compositionally biased region" description="Basic and acidic residues" evidence="1">
    <location>
        <begin position="48"/>
        <end position="66"/>
    </location>
</feature>
<feature type="region of interest" description="Disordered" evidence="1">
    <location>
        <begin position="48"/>
        <end position="80"/>
    </location>
</feature>
<dbReference type="AlphaFoldDB" id="A0A840Y966"/>
<sequence length="117" mass="12533">MSSQDKPSDASGPETPPEGAQGSAGDTPAEESNGLLDFLEQIRAEHERRMADPAERAKLDASEAARRAAMGPPELGPGEEARWFSTSGESWSGLAGRAGWEIVKDGRVVRRIVRLMS</sequence>
<evidence type="ECO:0000313" key="3">
    <source>
        <dbReference type="Proteomes" id="UP000562254"/>
    </source>
</evidence>
<dbReference type="Proteomes" id="UP000562254">
    <property type="component" value="Unassembled WGS sequence"/>
</dbReference>
<gene>
    <name evidence="2" type="ORF">FHS88_002537</name>
</gene>
<dbReference type="RefSeq" id="WP_184485133.1">
    <property type="nucleotide sequence ID" value="NZ_JAAEDJ010000012.1"/>
</dbReference>
<feature type="region of interest" description="Disordered" evidence="1">
    <location>
        <begin position="1"/>
        <end position="36"/>
    </location>
</feature>
<organism evidence="2 3">
    <name type="scientific">Neoroseomonas alkaliterrae</name>
    <dbReference type="NCBI Taxonomy" id="1452450"/>
    <lineage>
        <taxon>Bacteria</taxon>
        <taxon>Pseudomonadati</taxon>
        <taxon>Pseudomonadota</taxon>
        <taxon>Alphaproteobacteria</taxon>
        <taxon>Acetobacterales</taxon>
        <taxon>Acetobacteraceae</taxon>
        <taxon>Neoroseomonas</taxon>
    </lineage>
</organism>
<reference evidence="2 3" key="1">
    <citation type="submission" date="2020-08" db="EMBL/GenBank/DDBJ databases">
        <title>Genomic Encyclopedia of Type Strains, Phase IV (KMG-IV): sequencing the most valuable type-strain genomes for metagenomic binning, comparative biology and taxonomic classification.</title>
        <authorList>
            <person name="Goeker M."/>
        </authorList>
    </citation>
    <scope>NUCLEOTIDE SEQUENCE [LARGE SCALE GENOMIC DNA]</scope>
    <source>
        <strain evidence="2 3">DSM 25895</strain>
    </source>
</reference>
<dbReference type="EMBL" id="JACIJE010000006">
    <property type="protein sequence ID" value="MBB5690404.1"/>
    <property type="molecule type" value="Genomic_DNA"/>
</dbReference>
<evidence type="ECO:0000256" key="1">
    <source>
        <dbReference type="SAM" id="MobiDB-lite"/>
    </source>
</evidence>
<accession>A0A840Y966</accession>
<proteinExistence type="predicted"/>
<name>A0A840Y966_9PROT</name>